<feature type="binding site" evidence="1">
    <location>
        <position position="339"/>
    </location>
    <ligand>
        <name>Zn(2+)</name>
        <dbReference type="ChEBI" id="CHEBI:29105"/>
        <note>catalytic</note>
    </ligand>
</feature>
<keyword evidence="2" id="KW-0732">Signal</keyword>
<sequence>MRFVYIYFLSFLLFSISTEAQIFQSTKDFSRQDTLRGSNTEYRNWWDVQHYSISVEANFDTKFIQGETQIEFLITEDNKGKLMQIDLQPPMKITKAWLDNQEISIAQREGNVYFFSVGNLSKGNIHRLNLAYEGNPKIAVKAPWDGGWIFTKDQKNRPWMSVAVQGLGASAWFPNKDYQGDEPDRGIELKIITPRDMIGVGNGRLKSSTKENGKNVFVWEVKNPINNYNIIPSIGHYVQFQDHYMGEKGKLDLDYYVLDYNLKKAKKQFEQNKSMLACFEHWFGPYPFYEDSYKIIEAPHLGMEHQSGIAYGNQYNNGYLGGDVSGTGHGLLWDFIIIHEAGHEWFGNSITANDVADMWVHEAFTSYAETLYTECQQGKKAADEYNIGIRQNIVNSKPIVGVYGVQQEGSADMYYKGANMLHTLRTWLDNDSLFREILRGLNRDFYHQTVDGSEVENYIAKKSGLDLNVFFDQYLRSINVPTLEIKQNNNQITYRYTSVLPNFTMPLRLENGQVIYPTEKFKIFEGKPEDFRILPTYYIYYKQEE</sequence>
<dbReference type="InterPro" id="IPR027268">
    <property type="entry name" value="Peptidase_M4/M1_CTD_sf"/>
</dbReference>
<dbReference type="Gene3D" id="1.10.390.10">
    <property type="entry name" value="Neutral Protease Domain 2"/>
    <property type="match status" value="1"/>
</dbReference>
<dbReference type="KEGG" id="wvi:Weevi_1415"/>
<proteinExistence type="predicted"/>
<dbReference type="Proteomes" id="UP000008641">
    <property type="component" value="Chromosome"/>
</dbReference>
<accession>F0NYB9</accession>
<dbReference type="SUPFAM" id="SSF55486">
    <property type="entry name" value="Metalloproteases ('zincins'), catalytic domain"/>
    <property type="match status" value="1"/>
</dbReference>
<dbReference type="GO" id="GO:0008237">
    <property type="term" value="F:metallopeptidase activity"/>
    <property type="evidence" value="ECO:0007669"/>
    <property type="project" value="InterPro"/>
</dbReference>
<reference evidence="5" key="2">
    <citation type="journal article" date="2011" name="Stand. Genomic Sci.">
        <title>Complete genome sequence of Weeksella virosa type strain (9751T).</title>
        <authorList>
            <person name="Lang E."/>
            <person name="Teshima H."/>
            <person name="Lucas S."/>
            <person name="Lapidus A."/>
            <person name="Hammon N."/>
            <person name="Deshpande S."/>
            <person name="Nolan M."/>
            <person name="Cheng J."/>
            <person name="Pitluck S."/>
            <person name="Liolios K."/>
            <person name="Pagani I."/>
            <person name="Mikhailova N."/>
            <person name="Ivanova N."/>
            <person name="Mavromatis K."/>
            <person name="Pati A."/>
            <person name="Tapia R."/>
            <person name="Han C."/>
            <person name="Goodwin L."/>
            <person name="Chen A."/>
            <person name="Palaniappan K."/>
            <person name="Land M."/>
            <person name="Hauser L."/>
            <person name="Chang Y."/>
            <person name="Jeffries C."/>
            <person name="Brambilla E."/>
            <person name="Kopitz M."/>
            <person name="Rohde M."/>
            <person name="Goker M."/>
            <person name="Tindall B."/>
            <person name="Detter J."/>
            <person name="Woyke T."/>
            <person name="Bristow J."/>
            <person name="Eisen J."/>
            <person name="Markowitz V."/>
            <person name="Hugenholtz P."/>
            <person name="Klenk H."/>
            <person name="Kyrpides N."/>
        </authorList>
    </citation>
    <scope>NUCLEOTIDE SEQUENCE [LARGE SCALE GENOMIC DNA]</scope>
    <source>
        <strain evidence="5">ATCC 43766 / DSM 16922 / JCM 21250 / NBRC 16016 / NCTC 11634 / CL345/78</strain>
    </source>
</reference>
<dbReference type="STRING" id="865938.Weevi_1415"/>
<evidence type="ECO:0000256" key="2">
    <source>
        <dbReference type="SAM" id="SignalP"/>
    </source>
</evidence>
<keyword evidence="1" id="KW-0479">Metal-binding</keyword>
<evidence type="ECO:0000259" key="3">
    <source>
        <dbReference type="Pfam" id="PF01433"/>
    </source>
</evidence>
<feature type="signal peptide" evidence="2">
    <location>
        <begin position="1"/>
        <end position="20"/>
    </location>
</feature>
<dbReference type="RefSeq" id="WP_013598505.1">
    <property type="nucleotide sequence ID" value="NC_015144.1"/>
</dbReference>
<dbReference type="OrthoDB" id="100605at2"/>
<dbReference type="HOGENOM" id="CLU_014298_1_1_10"/>
<dbReference type="GO" id="GO:0008270">
    <property type="term" value="F:zinc ion binding"/>
    <property type="evidence" value="ECO:0007669"/>
    <property type="project" value="InterPro"/>
</dbReference>
<dbReference type="CDD" id="cd09603">
    <property type="entry name" value="M1_APN_like"/>
    <property type="match status" value="1"/>
</dbReference>
<dbReference type="AlphaFoldDB" id="F0NYB9"/>
<dbReference type="Gene3D" id="2.60.40.1730">
    <property type="entry name" value="tricorn interacting facor f3 domain"/>
    <property type="match status" value="1"/>
</dbReference>
<evidence type="ECO:0000313" key="5">
    <source>
        <dbReference type="Proteomes" id="UP000008641"/>
    </source>
</evidence>
<feature type="binding site" evidence="1">
    <location>
        <position position="362"/>
    </location>
    <ligand>
        <name>Zn(2+)</name>
        <dbReference type="ChEBI" id="CHEBI:29105"/>
        <note>catalytic</note>
    </ligand>
</feature>
<dbReference type="InterPro" id="IPR014782">
    <property type="entry name" value="Peptidase_M1_dom"/>
</dbReference>
<keyword evidence="4" id="KW-0645">Protease</keyword>
<name>F0NYB9_WEEVC</name>
<keyword evidence="5" id="KW-1185">Reference proteome</keyword>
<keyword evidence="1" id="KW-0862">Zinc</keyword>
<dbReference type="InterPro" id="IPR034015">
    <property type="entry name" value="M1_LTA4H"/>
</dbReference>
<reference evidence="4 5" key="1">
    <citation type="journal article" date="2011" name="Stand. Genomic Sci.">
        <title>Complete genome sequence of Weeksella virosa type strain (9751).</title>
        <authorList>
            <person name="Lang E."/>
            <person name="Teshima H."/>
            <person name="Lucas S."/>
            <person name="Lapidus A."/>
            <person name="Hammon N."/>
            <person name="Deshpande S."/>
            <person name="Nolan M."/>
            <person name="Cheng J.F."/>
            <person name="Pitluck S."/>
            <person name="Liolios K."/>
            <person name="Pagani I."/>
            <person name="Mikhailova N."/>
            <person name="Ivanova N."/>
            <person name="Mavromatis K."/>
            <person name="Pati A."/>
            <person name="Tapia R."/>
            <person name="Han C."/>
            <person name="Goodwin L."/>
            <person name="Chen A."/>
            <person name="Palaniappan K."/>
            <person name="Land M."/>
            <person name="Hauser L."/>
            <person name="Chang Y.J."/>
            <person name="Jeffries C.D."/>
            <person name="Brambilla E.M."/>
            <person name="Kopitz M."/>
            <person name="Rohde M."/>
            <person name="Goker M."/>
            <person name="Tindall B.J."/>
            <person name="Detter J.C."/>
            <person name="Woyke T."/>
            <person name="Bristow J."/>
            <person name="Eisen J.A."/>
            <person name="Markowitz V."/>
            <person name="Hugenholtz P."/>
            <person name="Klenk H.P."/>
            <person name="Kyrpides N.C."/>
        </authorList>
    </citation>
    <scope>NUCLEOTIDE SEQUENCE [LARGE SCALE GENOMIC DNA]</scope>
    <source>
        <strain evidence="5">ATCC 43766 / DSM 16922 / JCM 21250 / NBRC 16016 / NCTC 11634 / CL345/78</strain>
    </source>
</reference>
<keyword evidence="4" id="KW-0031">Aminopeptidase</keyword>
<feature type="binding site" evidence="1">
    <location>
        <position position="343"/>
    </location>
    <ligand>
        <name>Zn(2+)</name>
        <dbReference type="ChEBI" id="CHEBI:29105"/>
        <note>catalytic</note>
    </ligand>
</feature>
<dbReference type="SUPFAM" id="SSF63737">
    <property type="entry name" value="Leukotriene A4 hydrolase N-terminal domain"/>
    <property type="match status" value="1"/>
</dbReference>
<organism evidence="4 5">
    <name type="scientific">Weeksella virosa (strain ATCC 43766 / DSM 16922 / JCM 21250 / CCUG 30538 / CDC 9751 / IAM 14551 / NBRC 16016 / NCTC 11634 / CL345/78)</name>
    <dbReference type="NCBI Taxonomy" id="865938"/>
    <lineage>
        <taxon>Bacteria</taxon>
        <taxon>Pseudomonadati</taxon>
        <taxon>Bacteroidota</taxon>
        <taxon>Flavobacteriia</taxon>
        <taxon>Flavobacteriales</taxon>
        <taxon>Weeksellaceae</taxon>
        <taxon>Weeksella</taxon>
    </lineage>
</organism>
<dbReference type="PANTHER" id="PTHR45726">
    <property type="entry name" value="LEUKOTRIENE A-4 HYDROLASE"/>
    <property type="match status" value="1"/>
</dbReference>
<feature type="domain" description="Peptidase M1 membrane alanine aminopeptidase" evidence="3">
    <location>
        <begin position="324"/>
        <end position="474"/>
    </location>
</feature>
<comment type="cofactor">
    <cofactor evidence="1">
        <name>Zn(2+)</name>
        <dbReference type="ChEBI" id="CHEBI:29105"/>
    </cofactor>
    <text evidence="1">Binds 1 zinc ion per subunit.</text>
</comment>
<evidence type="ECO:0000313" key="4">
    <source>
        <dbReference type="EMBL" id="ADX68116.1"/>
    </source>
</evidence>
<dbReference type="InterPro" id="IPR042097">
    <property type="entry name" value="Aminopeptidase_N-like_N_sf"/>
</dbReference>
<feature type="chain" id="PRO_5003257813" evidence="2">
    <location>
        <begin position="21"/>
        <end position="545"/>
    </location>
</feature>
<gene>
    <name evidence="4" type="ordered locus">Weevi_1415</name>
</gene>
<dbReference type="EMBL" id="CP002455">
    <property type="protein sequence ID" value="ADX68116.1"/>
    <property type="molecule type" value="Genomic_DNA"/>
</dbReference>
<dbReference type="eggNOG" id="COG0308">
    <property type="taxonomic scope" value="Bacteria"/>
</dbReference>
<evidence type="ECO:0000256" key="1">
    <source>
        <dbReference type="PIRSR" id="PIRSR634015-3"/>
    </source>
</evidence>
<dbReference type="PANTHER" id="PTHR45726:SF3">
    <property type="entry name" value="LEUKOTRIENE A-4 HYDROLASE"/>
    <property type="match status" value="1"/>
</dbReference>
<keyword evidence="4" id="KW-0378">Hydrolase</keyword>
<protein>
    <submittedName>
        <fullName evidence="4">Peptidase M1 membrane alanine aminopeptidase</fullName>
    </submittedName>
</protein>
<dbReference type="GO" id="GO:0004177">
    <property type="term" value="F:aminopeptidase activity"/>
    <property type="evidence" value="ECO:0007669"/>
    <property type="project" value="UniProtKB-KW"/>
</dbReference>
<dbReference type="Pfam" id="PF01433">
    <property type="entry name" value="Peptidase_M1"/>
    <property type="match status" value="1"/>
</dbReference>